<feature type="domain" description="DinB-like" evidence="1">
    <location>
        <begin position="22"/>
        <end position="147"/>
    </location>
</feature>
<evidence type="ECO:0000313" key="2">
    <source>
        <dbReference type="EMBL" id="MVN22768.1"/>
    </source>
</evidence>
<dbReference type="Proteomes" id="UP000462014">
    <property type="component" value="Unassembled WGS sequence"/>
</dbReference>
<name>A0A7K1SZS4_9SPHI</name>
<dbReference type="AlphaFoldDB" id="A0A7K1SZS4"/>
<dbReference type="Gene3D" id="1.20.120.450">
    <property type="entry name" value="dinb family like domain"/>
    <property type="match status" value="1"/>
</dbReference>
<evidence type="ECO:0000259" key="1">
    <source>
        <dbReference type="Pfam" id="PF12867"/>
    </source>
</evidence>
<proteinExistence type="predicted"/>
<dbReference type="RefSeq" id="WP_157568350.1">
    <property type="nucleotide sequence ID" value="NZ_WPIK01000013.1"/>
</dbReference>
<dbReference type="Pfam" id="PF12867">
    <property type="entry name" value="DinB_2"/>
    <property type="match status" value="1"/>
</dbReference>
<reference evidence="2 3" key="1">
    <citation type="submission" date="2019-12" db="EMBL/GenBank/DDBJ databases">
        <title>Mucilaginibacter sp. HMF7410 genome sequencing and assembly.</title>
        <authorList>
            <person name="Kang H."/>
            <person name="Cha I."/>
            <person name="Kim H."/>
            <person name="Joh K."/>
        </authorList>
    </citation>
    <scope>NUCLEOTIDE SEQUENCE [LARGE SCALE GENOMIC DNA]</scope>
    <source>
        <strain evidence="2 3">HMF7410</strain>
    </source>
</reference>
<sequence length="159" mass="18376">MNNDNSFKKQLAGLLQKSNAHAGFTKAIEGLNAENRGIKLPPLPYSIWQLVEHIRIAQQDILDFSENRNYKPLKWPEGYWPTEIAPANEQQWENTLQEIKKSLADFTSLITNEQQDLLQPFTHGDGQDLFREAILIIDHLSYHTGQIVLIRRLLDNWKG</sequence>
<comment type="caution">
    <text evidence="2">The sequence shown here is derived from an EMBL/GenBank/DDBJ whole genome shotgun (WGS) entry which is preliminary data.</text>
</comment>
<dbReference type="InterPro" id="IPR034660">
    <property type="entry name" value="DinB/YfiT-like"/>
</dbReference>
<dbReference type="SUPFAM" id="SSF109854">
    <property type="entry name" value="DinB/YfiT-like putative metalloenzymes"/>
    <property type="match status" value="1"/>
</dbReference>
<gene>
    <name evidence="2" type="ORF">GO621_14665</name>
</gene>
<dbReference type="EMBL" id="WPIK01000013">
    <property type="protein sequence ID" value="MVN22768.1"/>
    <property type="molecule type" value="Genomic_DNA"/>
</dbReference>
<protein>
    <submittedName>
        <fullName evidence="2">DUF664 domain-containing protein</fullName>
    </submittedName>
</protein>
<accession>A0A7K1SZS4</accession>
<keyword evidence="3" id="KW-1185">Reference proteome</keyword>
<organism evidence="2 3">
    <name type="scientific">Mucilaginibacter arboris</name>
    <dbReference type="NCBI Taxonomy" id="2682090"/>
    <lineage>
        <taxon>Bacteria</taxon>
        <taxon>Pseudomonadati</taxon>
        <taxon>Bacteroidota</taxon>
        <taxon>Sphingobacteriia</taxon>
        <taxon>Sphingobacteriales</taxon>
        <taxon>Sphingobacteriaceae</taxon>
        <taxon>Mucilaginibacter</taxon>
    </lineage>
</organism>
<dbReference type="InterPro" id="IPR024775">
    <property type="entry name" value="DinB-like"/>
</dbReference>
<evidence type="ECO:0000313" key="3">
    <source>
        <dbReference type="Proteomes" id="UP000462014"/>
    </source>
</evidence>